<evidence type="ECO:0000313" key="2">
    <source>
        <dbReference type="EMBL" id="GFC82775.1"/>
    </source>
</evidence>
<proteinExistence type="predicted"/>
<feature type="compositionally biased region" description="Basic and acidic residues" evidence="1">
    <location>
        <begin position="144"/>
        <end position="159"/>
    </location>
</feature>
<protein>
    <submittedName>
        <fullName evidence="2">Uncharacterized protein</fullName>
    </submittedName>
</protein>
<evidence type="ECO:0000256" key="1">
    <source>
        <dbReference type="SAM" id="MobiDB-lite"/>
    </source>
</evidence>
<sequence>RNVDSSSKFYMYPRFIHLIIQNQSGDLSTHTSKYISPALTQKVFANMRRMGKGCSGVETPLFEGMLVAREPEEQGGSRSRDYKLETRVKKLERANKVKTLKLRRWRKVGTSQRIESSVNTIMEDVSNQGRMIDKLERDEGAVLMSEKEEKEAEEVKDITGDAQVEGRQADIYQ</sequence>
<gene>
    <name evidence="2" type="ORF">Tci_854745</name>
</gene>
<dbReference type="EMBL" id="BKCJ011086164">
    <property type="protein sequence ID" value="GFC82775.1"/>
    <property type="molecule type" value="Genomic_DNA"/>
</dbReference>
<accession>A0A699RAC6</accession>
<name>A0A699RAC6_TANCI</name>
<feature type="non-terminal residue" evidence="2">
    <location>
        <position position="1"/>
    </location>
</feature>
<comment type="caution">
    <text evidence="2">The sequence shown here is derived from an EMBL/GenBank/DDBJ whole genome shotgun (WGS) entry which is preliminary data.</text>
</comment>
<dbReference type="AlphaFoldDB" id="A0A699RAC6"/>
<feature type="non-terminal residue" evidence="2">
    <location>
        <position position="173"/>
    </location>
</feature>
<reference evidence="2" key="1">
    <citation type="journal article" date="2019" name="Sci. Rep.">
        <title>Draft genome of Tanacetum cinerariifolium, the natural source of mosquito coil.</title>
        <authorList>
            <person name="Yamashiro T."/>
            <person name="Shiraishi A."/>
            <person name="Satake H."/>
            <person name="Nakayama K."/>
        </authorList>
    </citation>
    <scope>NUCLEOTIDE SEQUENCE</scope>
</reference>
<feature type="region of interest" description="Disordered" evidence="1">
    <location>
        <begin position="144"/>
        <end position="173"/>
    </location>
</feature>
<organism evidence="2">
    <name type="scientific">Tanacetum cinerariifolium</name>
    <name type="common">Dalmatian daisy</name>
    <name type="synonym">Chrysanthemum cinerariifolium</name>
    <dbReference type="NCBI Taxonomy" id="118510"/>
    <lineage>
        <taxon>Eukaryota</taxon>
        <taxon>Viridiplantae</taxon>
        <taxon>Streptophyta</taxon>
        <taxon>Embryophyta</taxon>
        <taxon>Tracheophyta</taxon>
        <taxon>Spermatophyta</taxon>
        <taxon>Magnoliopsida</taxon>
        <taxon>eudicotyledons</taxon>
        <taxon>Gunneridae</taxon>
        <taxon>Pentapetalae</taxon>
        <taxon>asterids</taxon>
        <taxon>campanulids</taxon>
        <taxon>Asterales</taxon>
        <taxon>Asteraceae</taxon>
        <taxon>Asteroideae</taxon>
        <taxon>Anthemideae</taxon>
        <taxon>Anthemidinae</taxon>
        <taxon>Tanacetum</taxon>
    </lineage>
</organism>